<evidence type="ECO:0000256" key="1">
    <source>
        <dbReference type="SAM" id="MobiDB-lite"/>
    </source>
</evidence>
<dbReference type="HOGENOM" id="CLU_182425_0_0_1"/>
<protein>
    <submittedName>
        <fullName evidence="3">Uncharacterized protein</fullName>
    </submittedName>
</protein>
<dbReference type="AlphaFoldDB" id="A0A0C9WMT1"/>
<accession>A0A0C9WMT1</accession>
<gene>
    <name evidence="3" type="ORF">K443DRAFT_9130</name>
</gene>
<evidence type="ECO:0000313" key="4">
    <source>
        <dbReference type="Proteomes" id="UP000054477"/>
    </source>
</evidence>
<evidence type="ECO:0000256" key="2">
    <source>
        <dbReference type="SAM" id="SignalP"/>
    </source>
</evidence>
<dbReference type="Proteomes" id="UP000054477">
    <property type="component" value="Unassembled WGS sequence"/>
</dbReference>
<keyword evidence="2" id="KW-0732">Signal</keyword>
<reference evidence="3 4" key="1">
    <citation type="submission" date="2014-04" db="EMBL/GenBank/DDBJ databases">
        <authorList>
            <consortium name="DOE Joint Genome Institute"/>
            <person name="Kuo A."/>
            <person name="Kohler A."/>
            <person name="Nagy L.G."/>
            <person name="Floudas D."/>
            <person name="Copeland A."/>
            <person name="Barry K.W."/>
            <person name="Cichocki N."/>
            <person name="Veneault-Fourrey C."/>
            <person name="LaButti K."/>
            <person name="Lindquist E.A."/>
            <person name="Lipzen A."/>
            <person name="Lundell T."/>
            <person name="Morin E."/>
            <person name="Murat C."/>
            <person name="Sun H."/>
            <person name="Tunlid A."/>
            <person name="Henrissat B."/>
            <person name="Grigoriev I.V."/>
            <person name="Hibbett D.S."/>
            <person name="Martin F."/>
            <person name="Nordberg H.P."/>
            <person name="Cantor M.N."/>
            <person name="Hua S.X."/>
        </authorList>
    </citation>
    <scope>NUCLEOTIDE SEQUENCE [LARGE SCALE GENOMIC DNA]</scope>
    <source>
        <strain evidence="3 4">LaAM-08-1</strain>
    </source>
</reference>
<feature type="region of interest" description="Disordered" evidence="1">
    <location>
        <begin position="26"/>
        <end position="53"/>
    </location>
</feature>
<feature type="signal peptide" evidence="2">
    <location>
        <begin position="1"/>
        <end position="17"/>
    </location>
</feature>
<organism evidence="3 4">
    <name type="scientific">Laccaria amethystina LaAM-08-1</name>
    <dbReference type="NCBI Taxonomy" id="1095629"/>
    <lineage>
        <taxon>Eukaryota</taxon>
        <taxon>Fungi</taxon>
        <taxon>Dikarya</taxon>
        <taxon>Basidiomycota</taxon>
        <taxon>Agaricomycotina</taxon>
        <taxon>Agaricomycetes</taxon>
        <taxon>Agaricomycetidae</taxon>
        <taxon>Agaricales</taxon>
        <taxon>Agaricineae</taxon>
        <taxon>Hydnangiaceae</taxon>
        <taxon>Laccaria</taxon>
    </lineage>
</organism>
<dbReference type="EMBL" id="KN838668">
    <property type="protein sequence ID" value="KIJ98459.1"/>
    <property type="molecule type" value="Genomic_DNA"/>
</dbReference>
<keyword evidence="4" id="KW-1185">Reference proteome</keyword>
<feature type="chain" id="PRO_5002206022" evidence="2">
    <location>
        <begin position="18"/>
        <end position="120"/>
    </location>
</feature>
<feature type="compositionally biased region" description="Basic and acidic residues" evidence="1">
    <location>
        <begin position="34"/>
        <end position="51"/>
    </location>
</feature>
<evidence type="ECO:0000313" key="3">
    <source>
        <dbReference type="EMBL" id="KIJ98459.1"/>
    </source>
</evidence>
<name>A0A0C9WMT1_9AGAR</name>
<dbReference type="OrthoDB" id="27601at2759"/>
<feature type="region of interest" description="Disordered" evidence="1">
    <location>
        <begin position="99"/>
        <end position="120"/>
    </location>
</feature>
<dbReference type="STRING" id="1095629.A0A0C9WMT1"/>
<proteinExistence type="predicted"/>
<reference evidence="4" key="2">
    <citation type="submission" date="2015-01" db="EMBL/GenBank/DDBJ databases">
        <title>Evolutionary Origins and Diversification of the Mycorrhizal Mutualists.</title>
        <authorList>
            <consortium name="DOE Joint Genome Institute"/>
            <consortium name="Mycorrhizal Genomics Consortium"/>
            <person name="Kohler A."/>
            <person name="Kuo A."/>
            <person name="Nagy L.G."/>
            <person name="Floudas D."/>
            <person name="Copeland A."/>
            <person name="Barry K.W."/>
            <person name="Cichocki N."/>
            <person name="Veneault-Fourrey C."/>
            <person name="LaButti K."/>
            <person name="Lindquist E.A."/>
            <person name="Lipzen A."/>
            <person name="Lundell T."/>
            <person name="Morin E."/>
            <person name="Murat C."/>
            <person name="Riley R."/>
            <person name="Ohm R."/>
            <person name="Sun H."/>
            <person name="Tunlid A."/>
            <person name="Henrissat B."/>
            <person name="Grigoriev I.V."/>
            <person name="Hibbett D.S."/>
            <person name="Martin F."/>
        </authorList>
    </citation>
    <scope>NUCLEOTIDE SEQUENCE [LARGE SCALE GENOMIC DNA]</scope>
    <source>
        <strain evidence="4">LaAM-08-1</strain>
    </source>
</reference>
<sequence>MSAHALLVMMNLGVVEAFFEGIREVSDGSGHTSVDGDRVGMVDGDSARGDADLTSVDDTNIRRKNDWDYEVMPFNAAYDGSLRAVDEAKEFWRDVDLARGKGKEKEKEKEKETGKGRERQ</sequence>